<feature type="transmembrane region" description="Helical" evidence="1">
    <location>
        <begin position="92"/>
        <end position="116"/>
    </location>
</feature>
<evidence type="ECO:0000259" key="2">
    <source>
        <dbReference type="Pfam" id="PF04773"/>
    </source>
</evidence>
<dbReference type="InterPro" id="IPR012373">
    <property type="entry name" value="Ferrdict_sens_TM"/>
</dbReference>
<dbReference type="InterPro" id="IPR006860">
    <property type="entry name" value="FecR"/>
</dbReference>
<evidence type="ECO:0000256" key="1">
    <source>
        <dbReference type="SAM" id="Phobius"/>
    </source>
</evidence>
<dbReference type="Gene3D" id="2.60.120.1440">
    <property type="match status" value="1"/>
</dbReference>
<dbReference type="Pfam" id="PF04773">
    <property type="entry name" value="FecR"/>
    <property type="match status" value="1"/>
</dbReference>
<feature type="domain" description="FecR N-terminal" evidence="3">
    <location>
        <begin position="19"/>
        <end position="61"/>
    </location>
</feature>
<evidence type="ECO:0000259" key="3">
    <source>
        <dbReference type="Pfam" id="PF16220"/>
    </source>
</evidence>
<keyword evidence="1" id="KW-0812">Transmembrane</keyword>
<dbReference type="EMBL" id="CP119316">
    <property type="protein sequence ID" value="WEK45169.1"/>
    <property type="molecule type" value="Genomic_DNA"/>
</dbReference>
<dbReference type="PIRSF" id="PIRSF018266">
    <property type="entry name" value="FecR"/>
    <property type="match status" value="1"/>
</dbReference>
<evidence type="ECO:0000313" key="4">
    <source>
        <dbReference type="EMBL" id="WEK45169.1"/>
    </source>
</evidence>
<keyword evidence="1" id="KW-1133">Transmembrane helix</keyword>
<dbReference type="InterPro" id="IPR032623">
    <property type="entry name" value="FecR_N"/>
</dbReference>
<sequence>MHDALPDPANDGAPDALRDAAQAWVVRLASGEMDESEFDALAAWRAQSPEQETAFAEARRVWQRSGGYRAAFREQDSLAAGRARRGRGLRRAAGALAATLVLAVAVPAALGSPLWAADYEARGGVPRRVTLADGSVALLDAGAALDFSREQGVRRVDLRAGTAFFKVAHDAAHPFKVYGGDGVATAVGTQFAVRRDGHDATVSVTEGRVYVESGGAGRTIGAGVEASWHRGAVTAPRAFDPGERLAWCNGRLVIEGMRLDDALHELQRYDAGYIVLLDRAAASRRVSGVFSTGDARTAVGILARTQRLGVRHVTPFLTIVS</sequence>
<name>A0AAJ5X717_9SPHN</name>
<dbReference type="AlphaFoldDB" id="A0AAJ5X717"/>
<protein>
    <submittedName>
        <fullName evidence="4">FecR domain-containing protein</fullName>
    </submittedName>
</protein>
<dbReference type="PANTHER" id="PTHR30273:SF2">
    <property type="entry name" value="PROTEIN FECR"/>
    <property type="match status" value="1"/>
</dbReference>
<dbReference type="Pfam" id="PF16220">
    <property type="entry name" value="DUF4880"/>
    <property type="match status" value="1"/>
</dbReference>
<dbReference type="GO" id="GO:0016989">
    <property type="term" value="F:sigma factor antagonist activity"/>
    <property type="evidence" value="ECO:0007669"/>
    <property type="project" value="TreeGrafter"/>
</dbReference>
<dbReference type="PANTHER" id="PTHR30273">
    <property type="entry name" value="PERIPLASMIC SIGNAL SENSOR AND SIGMA FACTOR ACTIVATOR FECR-RELATED"/>
    <property type="match status" value="1"/>
</dbReference>
<evidence type="ECO:0000313" key="5">
    <source>
        <dbReference type="Proteomes" id="UP001218362"/>
    </source>
</evidence>
<accession>A0AAJ5X717</accession>
<reference evidence="4" key="1">
    <citation type="submission" date="2023-03" db="EMBL/GenBank/DDBJ databases">
        <title>Andean soil-derived lignocellulolytic bacterial consortium as a source of novel taxa and putative plastic-active enzymes.</title>
        <authorList>
            <person name="Diaz-Garcia L."/>
            <person name="Chuvochina M."/>
            <person name="Feuerriegel G."/>
            <person name="Bunk B."/>
            <person name="Sproer C."/>
            <person name="Streit W.R."/>
            <person name="Rodriguez L.M."/>
            <person name="Overmann J."/>
            <person name="Jimenez D.J."/>
        </authorList>
    </citation>
    <scope>NUCLEOTIDE SEQUENCE</scope>
    <source>
        <strain evidence="4">MAG 26</strain>
    </source>
</reference>
<dbReference type="Proteomes" id="UP001218362">
    <property type="component" value="Chromosome"/>
</dbReference>
<organism evidence="4 5">
    <name type="scientific">Candidatus Andeanibacterium colombiense</name>
    <dbReference type="NCBI Taxonomy" id="3121345"/>
    <lineage>
        <taxon>Bacteria</taxon>
        <taxon>Pseudomonadati</taxon>
        <taxon>Pseudomonadota</taxon>
        <taxon>Alphaproteobacteria</taxon>
        <taxon>Sphingomonadales</taxon>
        <taxon>Sphingomonadaceae</taxon>
        <taxon>Candidatus Andeanibacterium</taxon>
    </lineage>
</organism>
<proteinExistence type="predicted"/>
<keyword evidence="1" id="KW-0472">Membrane</keyword>
<feature type="domain" description="FecR protein" evidence="2">
    <location>
        <begin position="120"/>
        <end position="209"/>
    </location>
</feature>
<dbReference type="KEGG" id="acob:P0Y56_08975"/>
<gene>
    <name evidence="4" type="ORF">P0Y56_08975</name>
</gene>